<dbReference type="OrthoDB" id="40134at2759"/>
<feature type="transmembrane region" description="Helical" evidence="6">
    <location>
        <begin position="187"/>
        <end position="206"/>
    </location>
</feature>
<accession>A0A067PIP0</accession>
<keyword evidence="5 6" id="KW-0472">Membrane</keyword>
<evidence type="ECO:0000256" key="1">
    <source>
        <dbReference type="ARBA" id="ARBA00004141"/>
    </source>
</evidence>
<dbReference type="Proteomes" id="UP000027265">
    <property type="component" value="Unassembled WGS sequence"/>
</dbReference>
<keyword evidence="4 6" id="KW-1133">Transmembrane helix</keyword>
<proteinExistence type="inferred from homology"/>
<dbReference type="STRING" id="933084.A0A067PIP0"/>
<name>A0A067PIP0_9AGAM</name>
<feature type="transmembrane region" description="Helical" evidence="6">
    <location>
        <begin position="278"/>
        <end position="299"/>
    </location>
</feature>
<evidence type="ECO:0000256" key="4">
    <source>
        <dbReference type="ARBA" id="ARBA00022989"/>
    </source>
</evidence>
<dbReference type="InParanoid" id="A0A067PIP0"/>
<evidence type="ECO:0000256" key="3">
    <source>
        <dbReference type="ARBA" id="ARBA00022692"/>
    </source>
</evidence>
<keyword evidence="9" id="KW-1185">Reference proteome</keyword>
<evidence type="ECO:0000256" key="2">
    <source>
        <dbReference type="ARBA" id="ARBA00008066"/>
    </source>
</evidence>
<gene>
    <name evidence="8" type="ORF">JAAARDRAFT_135255</name>
</gene>
<sequence>MQNSLELVKLEGSPHLCTCTSLLSPRQHSLSPSLPAKTSITRISELQEKGTKTPSLSSHEEEIITARRALRTAGWTSVFYLITTDILGPFNAPYAFSQVGYVPGVILYVVMGAVACYTGLILWRLFVKLDSDRYPVKTYADLAERIFGKWFKHLCTVLQSIQLIIIVGTICLSNAQSIEQIATNNKICFSIAILIWALVGMVIGQIRTLKSYTWLANSSVWLNLIVIFASMGFVAHSPPNYASAAAAYGPAVASGPIQRSAFVSLPISAKVNGIMNMVYAYGGAMIFPERVLLFMILVGMIRPMDFWKGMVCAQMLICTVYMLYGVFVYAFQGQYTLPLAFQGVSRYAWQTMGNVIVMITGIFAAGLLGNIGIKIAYISIVEDWVGGPPLMSRKGRFIWTGMVILYWALAYIVGSAIPQVQTISSLVAAICIMQFTYTFPPLFLLGFDMVVDAAKNDPGDSWTSLSRWKRAMFSGRWWFKLFNFVLFLGSLTLAGLGLYGAVMVIKVTFENGAATSFSCASPV</sequence>
<evidence type="ECO:0000256" key="6">
    <source>
        <dbReference type="SAM" id="Phobius"/>
    </source>
</evidence>
<dbReference type="GO" id="GO:0016020">
    <property type="term" value="C:membrane"/>
    <property type="evidence" value="ECO:0007669"/>
    <property type="project" value="UniProtKB-SubCell"/>
</dbReference>
<evidence type="ECO:0000313" key="8">
    <source>
        <dbReference type="EMBL" id="KDQ54669.1"/>
    </source>
</evidence>
<dbReference type="AlphaFoldDB" id="A0A067PIP0"/>
<evidence type="ECO:0000313" key="9">
    <source>
        <dbReference type="Proteomes" id="UP000027265"/>
    </source>
</evidence>
<dbReference type="PANTHER" id="PTHR22950:SF461">
    <property type="entry name" value="AMINO ACID TRANSPORTER TRANSMEMBRANE DOMAIN-CONTAINING PROTEIN"/>
    <property type="match status" value="1"/>
</dbReference>
<dbReference type="HOGENOM" id="CLU_016053_1_0_1"/>
<feature type="domain" description="Amino acid transporter transmembrane" evidence="7">
    <location>
        <begin position="72"/>
        <end position="444"/>
    </location>
</feature>
<dbReference type="EMBL" id="KL197728">
    <property type="protein sequence ID" value="KDQ54669.1"/>
    <property type="molecule type" value="Genomic_DNA"/>
</dbReference>
<feature type="transmembrane region" description="Helical" evidence="6">
    <location>
        <begin position="423"/>
        <end position="445"/>
    </location>
</feature>
<feature type="transmembrane region" description="Helical" evidence="6">
    <location>
        <begin position="351"/>
        <end position="377"/>
    </location>
</feature>
<feature type="transmembrane region" description="Helical" evidence="6">
    <location>
        <begin position="311"/>
        <end position="331"/>
    </location>
</feature>
<feature type="transmembrane region" description="Helical" evidence="6">
    <location>
        <begin position="397"/>
        <end position="417"/>
    </location>
</feature>
<evidence type="ECO:0000256" key="5">
    <source>
        <dbReference type="ARBA" id="ARBA00023136"/>
    </source>
</evidence>
<dbReference type="Pfam" id="PF01490">
    <property type="entry name" value="Aa_trans"/>
    <property type="match status" value="1"/>
</dbReference>
<feature type="transmembrane region" description="Helical" evidence="6">
    <location>
        <begin position="105"/>
        <end position="126"/>
    </location>
</feature>
<comment type="similarity">
    <text evidence="2">Belongs to the amino acid/polyamine transporter 2 family.</text>
</comment>
<feature type="transmembrane region" description="Helical" evidence="6">
    <location>
        <begin position="477"/>
        <end position="502"/>
    </location>
</feature>
<dbReference type="PANTHER" id="PTHR22950">
    <property type="entry name" value="AMINO ACID TRANSPORTER"/>
    <property type="match status" value="1"/>
</dbReference>
<reference evidence="9" key="1">
    <citation type="journal article" date="2014" name="Proc. Natl. Acad. Sci. U.S.A.">
        <title>Extensive sampling of basidiomycete genomes demonstrates inadequacy of the white-rot/brown-rot paradigm for wood decay fungi.</title>
        <authorList>
            <person name="Riley R."/>
            <person name="Salamov A.A."/>
            <person name="Brown D.W."/>
            <person name="Nagy L.G."/>
            <person name="Floudas D."/>
            <person name="Held B.W."/>
            <person name="Levasseur A."/>
            <person name="Lombard V."/>
            <person name="Morin E."/>
            <person name="Otillar R."/>
            <person name="Lindquist E.A."/>
            <person name="Sun H."/>
            <person name="LaButti K.M."/>
            <person name="Schmutz J."/>
            <person name="Jabbour D."/>
            <person name="Luo H."/>
            <person name="Baker S.E."/>
            <person name="Pisabarro A.G."/>
            <person name="Walton J.D."/>
            <person name="Blanchette R.A."/>
            <person name="Henrissat B."/>
            <person name="Martin F."/>
            <person name="Cullen D."/>
            <person name="Hibbett D.S."/>
            <person name="Grigoriev I.V."/>
        </authorList>
    </citation>
    <scope>NUCLEOTIDE SEQUENCE [LARGE SCALE GENOMIC DNA]</scope>
    <source>
        <strain evidence="9">MUCL 33604</strain>
    </source>
</reference>
<dbReference type="GO" id="GO:0015179">
    <property type="term" value="F:L-amino acid transmembrane transporter activity"/>
    <property type="evidence" value="ECO:0007669"/>
    <property type="project" value="TreeGrafter"/>
</dbReference>
<protein>
    <recommendedName>
        <fullName evidence="7">Amino acid transporter transmembrane domain-containing protein</fullName>
    </recommendedName>
</protein>
<comment type="subcellular location">
    <subcellularLocation>
        <location evidence="1">Membrane</location>
        <topology evidence="1">Multi-pass membrane protein</topology>
    </subcellularLocation>
</comment>
<keyword evidence="3 6" id="KW-0812">Transmembrane</keyword>
<feature type="transmembrane region" description="Helical" evidence="6">
    <location>
        <begin position="212"/>
        <end position="234"/>
    </location>
</feature>
<evidence type="ECO:0000259" key="7">
    <source>
        <dbReference type="Pfam" id="PF01490"/>
    </source>
</evidence>
<organism evidence="8 9">
    <name type="scientific">Jaapia argillacea MUCL 33604</name>
    <dbReference type="NCBI Taxonomy" id="933084"/>
    <lineage>
        <taxon>Eukaryota</taxon>
        <taxon>Fungi</taxon>
        <taxon>Dikarya</taxon>
        <taxon>Basidiomycota</taxon>
        <taxon>Agaricomycotina</taxon>
        <taxon>Agaricomycetes</taxon>
        <taxon>Agaricomycetidae</taxon>
        <taxon>Jaapiales</taxon>
        <taxon>Jaapiaceae</taxon>
        <taxon>Jaapia</taxon>
    </lineage>
</organism>
<dbReference type="InterPro" id="IPR013057">
    <property type="entry name" value="AA_transpt_TM"/>
</dbReference>